<evidence type="ECO:0000313" key="3">
    <source>
        <dbReference type="Proteomes" id="UP000504629"/>
    </source>
</evidence>
<dbReference type="GeneID" id="114245719"/>
<evidence type="ECO:0000313" key="4">
    <source>
        <dbReference type="RefSeq" id="XP_028033789.1"/>
    </source>
</evidence>
<feature type="region of interest" description="Disordered" evidence="2">
    <location>
        <begin position="1141"/>
        <end position="1166"/>
    </location>
</feature>
<reference evidence="4" key="1">
    <citation type="submission" date="2025-08" db="UniProtKB">
        <authorList>
            <consortium name="RefSeq"/>
        </authorList>
    </citation>
    <scope>IDENTIFICATION</scope>
    <source>
        <tissue evidence="4">Silk gland</tissue>
    </source>
</reference>
<protein>
    <submittedName>
        <fullName evidence="4">Uncharacterized protein LOC114245719</fullName>
    </submittedName>
</protein>
<feature type="compositionally biased region" description="Polar residues" evidence="2">
    <location>
        <begin position="1449"/>
        <end position="1467"/>
    </location>
</feature>
<feature type="region of interest" description="Disordered" evidence="2">
    <location>
        <begin position="919"/>
        <end position="956"/>
    </location>
</feature>
<dbReference type="PANTHER" id="PTHR13037:SF24">
    <property type="entry name" value="POLYCOMB PROTEIN PCL-RELATED"/>
    <property type="match status" value="1"/>
</dbReference>
<feature type="region of interest" description="Disordered" evidence="2">
    <location>
        <begin position="179"/>
        <end position="200"/>
    </location>
</feature>
<feature type="region of interest" description="Disordered" evidence="2">
    <location>
        <begin position="94"/>
        <end position="119"/>
    </location>
</feature>
<organism evidence="3 4">
    <name type="scientific">Bombyx mandarina</name>
    <name type="common">Wild silk moth</name>
    <name type="synonym">Wild silkworm</name>
    <dbReference type="NCBI Taxonomy" id="7092"/>
    <lineage>
        <taxon>Eukaryota</taxon>
        <taxon>Metazoa</taxon>
        <taxon>Ecdysozoa</taxon>
        <taxon>Arthropoda</taxon>
        <taxon>Hexapoda</taxon>
        <taxon>Insecta</taxon>
        <taxon>Pterygota</taxon>
        <taxon>Neoptera</taxon>
        <taxon>Endopterygota</taxon>
        <taxon>Lepidoptera</taxon>
        <taxon>Glossata</taxon>
        <taxon>Ditrysia</taxon>
        <taxon>Bombycoidea</taxon>
        <taxon>Bombycidae</taxon>
        <taxon>Bombycinae</taxon>
        <taxon>Bombyx</taxon>
    </lineage>
</organism>
<keyword evidence="1" id="KW-0945">Host-virus interaction</keyword>
<proteinExistence type="predicted"/>
<feature type="compositionally biased region" description="Polar residues" evidence="2">
    <location>
        <begin position="1270"/>
        <end position="1280"/>
    </location>
</feature>
<feature type="compositionally biased region" description="Pro residues" evidence="2">
    <location>
        <begin position="1249"/>
        <end position="1259"/>
    </location>
</feature>
<feature type="region of interest" description="Disordered" evidence="2">
    <location>
        <begin position="1192"/>
        <end position="1287"/>
    </location>
</feature>
<feature type="compositionally biased region" description="Basic residues" evidence="2">
    <location>
        <begin position="1114"/>
        <end position="1127"/>
    </location>
</feature>
<sequence length="2002" mass="227514">MNKTKPNKEKDERNRNTQYAINLNVDVGEINRKCTCELATPKMKYFNVFPEQIYAYHETISFTDIGIGSVKTLQRRKVKKVYLPDKAERGVGSDELLSITNRKNRRNERAHHHQTSAISKPVQDVLKDNKIYLVHEKLSPITLKRSTTTSPVEVKIEMGINTDGKELLTVMTQVENESQKIGGGKIESPKKNLEKVKGKKVSKETEKVMVKTVSSDSLVQHVHNLEIPSDEKHSRTSIDPMENKLEREYRKIFATRSKDKKPKVENPIPELKTASGFRRRFEAFRRGLLKKEEMKKNDVLIKISSHKSVISHKDVSITSDPPSLEGRSFSSTKVYSPFRMYTGSEKPIYKSAVNEEDPVEKQKKESIDWPPMAEEDSEYNGVKGMFRLWGKKFNFDDDKKRLSPVPSDYEAKSKANKMQNNVVLKEKKEGRKFFFFKKNAKDKTKKPFQTKKGVTTARCEINDGLVIKIGASVPTTATVKSEASDDILKKQWLLKFLSHDRASTNSVRVRWNNKMYRTSSSTVFELMDNVYKDLTLRSRSEIISSDSSYCKPDKTRVKFAPQEVEAWMVARTVTDRSKGMPIEMKNSANTNGKIIQVNSKNIKDSIERLCHNIKVVLHSKDNGNLETDSSSEYVRIDIPKAFFIDSSSNDSEKQPSRDEEVYNVVEYDAVPETTVAKETNRITETGDHEYNDVQIIVSVKDSKDVDSKILESVIKRPAGQRDVLIQDSNDDVPKKCDVIGVGIITQRDLGEMKKPILKIREDLSGDESEDNTHICSKKCELAETYLQQYCRHWNPLAVDLFSWHISDTNVRCSSETSRGSVRNQGDRNEPCPAHYDECQTSAKPSSKDACYPYPPCNHSPIQDEEPQQESSFTEKLLKKFRKTKTDSQDIRYLPKDSFEVYRKRKLYAASNKSKWTFSSYTDTPPCSEDKRPQRKNKECPKSKKTSFQQPGIQMKKNQCSKHVSIPDCETMNKMLAKQMSEKKLESILSFKGGAKCEVCKKELKCPKHAQIKKQACAIPDPVCKPKCEKDPNPPCSSESSKSDKGSPRSFEAQPTQKELLSSLPCKKPFQCCTPPPPCQRKCLNTPTCESPLPPCEIPPCKPAYETPPCSPPSPRRKSPQKKKKQRMALKKLCPVRAPCGKPCCSNSSCRSRSLSPKPQPTTPPCCKKPSVTKLMPMCIHFPPCRKSQSIQISPQRCSAKNSPINTPPQSPPNKRKGQTCHVPPCSLIKEEEKKPQLQPPAPRCNTPPCRKPSPPPPPKSKCTDQYPWPTKNQISNQPSLESIACPPKKSPPNKCMKNCPLSSNFSDQSIKKVKSEKECKPDCQSRPKTPPCPPSPPVCQPKASKNAFNHSKMSGVHLKMKPSEKKTCSEECLAWKDEEQQKVIRLNSRERINIRIKQQTPSTEEIRECMGIKVKDEDGDTLYERKNYRKNCLKESLLGDMYRTSNINRLSTPTSLKNLQENEAGSNRNDKEKKSDMSVANLVEITFKLRVTQGEKVTEINVGKESDNKKIKKVNNEICQAPQEVYMVNKESEKESGPPNDVNVRIVIKNIKPKSIVKKMENYQKEFSKNISEKFHNVSTCYSGLSTERNPENVYSIHRTTIDLTSSNEISKASNHSNYAESVKITELDTEDVAKKLSSKRILKESEEKNESLNMSRDNSSCFVTNEKITIEHIKNQSIPETSSDSSFVLLRRPCSRREQKDMLKEVLKKANETELSDKIKIKQLKDMLQVILSDSQQHKMAVTDNELAKDVTLASLPHYINGSESESNNFNNSIFDSINEYPINNKDKPSCELGESSCMCSKLAEKLKLCRPGDGDCCCCRKKVKNKETSCSISNDSNVLLFNYMTEELKIETPVSKHFSKLDSTSFLFGSNRSANAVLNEGITNVREKTNSTSRHSKRHSSNETFEYSFHGGQIDDFRRTDANKSNVRYDAIETARVLQSYEMKKAVLRMYTKESLADTDCLIAKLPKFSVDKENEIHKYGRMVTENYRKQNLITLSIQH</sequence>
<keyword evidence="3" id="KW-1185">Reference proteome</keyword>
<feature type="compositionally biased region" description="Pro residues" evidence="2">
    <location>
        <begin position="1328"/>
        <end position="1339"/>
    </location>
</feature>
<feature type="compositionally biased region" description="Polar residues" evidence="2">
    <location>
        <begin position="945"/>
        <end position="956"/>
    </location>
</feature>
<feature type="region of interest" description="Disordered" evidence="2">
    <location>
        <begin position="1449"/>
        <end position="1476"/>
    </location>
</feature>
<feature type="compositionally biased region" description="Basic and acidic residues" evidence="2">
    <location>
        <begin position="927"/>
        <end position="941"/>
    </location>
</feature>
<dbReference type="RefSeq" id="XP_028033789.1">
    <property type="nucleotide sequence ID" value="XM_028177988.1"/>
</dbReference>
<dbReference type="KEGG" id="bman:114245719"/>
<name>A0A6J2K0C5_BOMMA</name>
<feature type="compositionally biased region" description="Basic residues" evidence="2">
    <location>
        <begin position="102"/>
        <end position="114"/>
    </location>
</feature>
<dbReference type="PANTHER" id="PTHR13037">
    <property type="entry name" value="FORMIN"/>
    <property type="match status" value="1"/>
</dbReference>
<feature type="region of interest" description="Disordered" evidence="2">
    <location>
        <begin position="1104"/>
        <end position="1127"/>
    </location>
</feature>
<evidence type="ECO:0000256" key="2">
    <source>
        <dbReference type="SAM" id="MobiDB-lite"/>
    </source>
</evidence>
<feature type="compositionally biased region" description="Low complexity" evidence="2">
    <location>
        <begin position="1143"/>
        <end position="1156"/>
    </location>
</feature>
<feature type="region of interest" description="Disordered" evidence="2">
    <location>
        <begin position="1317"/>
        <end position="1345"/>
    </location>
</feature>
<feature type="region of interest" description="Disordered" evidence="2">
    <location>
        <begin position="1028"/>
        <end position="1053"/>
    </location>
</feature>
<gene>
    <name evidence="4" type="primary">LOC114245719</name>
</gene>
<dbReference type="OrthoDB" id="2019130at2759"/>
<evidence type="ECO:0000256" key="1">
    <source>
        <dbReference type="ARBA" id="ARBA00022581"/>
    </source>
</evidence>
<dbReference type="Proteomes" id="UP000504629">
    <property type="component" value="Unplaced"/>
</dbReference>
<feature type="compositionally biased region" description="Polar residues" evidence="2">
    <location>
        <begin position="1192"/>
        <end position="1204"/>
    </location>
</feature>
<feature type="compositionally biased region" description="Basic and acidic residues" evidence="2">
    <location>
        <begin position="187"/>
        <end position="200"/>
    </location>
</feature>
<accession>A0A6J2K0C5</accession>